<dbReference type="Gene3D" id="3.80.10.10">
    <property type="entry name" value="Ribonuclease Inhibitor"/>
    <property type="match status" value="1"/>
</dbReference>
<dbReference type="RefSeq" id="XP_038974502.1">
    <property type="nucleotide sequence ID" value="XM_039118574.1"/>
</dbReference>
<dbReference type="InterPro" id="IPR055411">
    <property type="entry name" value="LRR_FXL15/At3g58940/PEG3-like"/>
</dbReference>
<dbReference type="OrthoDB" id="423607at2759"/>
<evidence type="ECO:0000313" key="2">
    <source>
        <dbReference type="Proteomes" id="UP000228380"/>
    </source>
</evidence>
<protein>
    <submittedName>
        <fullName evidence="3">F-box protein At1g47056-like</fullName>
    </submittedName>
</protein>
<keyword evidence="2" id="KW-1185">Reference proteome</keyword>
<dbReference type="PANTHER" id="PTHR13318:SF92">
    <property type="entry name" value="F-BOX_LRR-REPEAT PROTEIN 8-RELATED"/>
    <property type="match status" value="1"/>
</dbReference>
<dbReference type="GeneID" id="120105818"/>
<dbReference type="GO" id="GO:0019005">
    <property type="term" value="C:SCF ubiquitin ligase complex"/>
    <property type="evidence" value="ECO:0007669"/>
    <property type="project" value="TreeGrafter"/>
</dbReference>
<reference evidence="3" key="1">
    <citation type="submission" date="2025-08" db="UniProtKB">
        <authorList>
            <consortium name="RefSeq"/>
        </authorList>
    </citation>
    <scope>IDENTIFICATION</scope>
    <source>
        <tissue evidence="3">Young leaves</tissue>
    </source>
</reference>
<dbReference type="InterPro" id="IPR032675">
    <property type="entry name" value="LRR_dom_sf"/>
</dbReference>
<name>A0A8B8ZME0_PHODC</name>
<gene>
    <name evidence="3" type="primary">LOC120105818</name>
</gene>
<dbReference type="Pfam" id="PF24758">
    <property type="entry name" value="LRR_At5g56370"/>
    <property type="match status" value="1"/>
</dbReference>
<sequence length="175" mass="19716">MALFLNGTPLTNPPSHRQRWQVRTERRANVVAVPRLRRPQAVLPRCRRWLVVEGQSRHRLSLDSRAALLEAAPSLFSRFDGVSKLALKCDRRSDSIGDEALDLISLRCPNLTRLKLRACRALTERGMAALAKHCPNLRKLSCGSCTFGAKGVEAVLRGCPLLEEISIKRLRGWIW</sequence>
<dbReference type="PANTHER" id="PTHR13318">
    <property type="entry name" value="PARTNER OF PAIRED, ISOFORM B-RELATED"/>
    <property type="match status" value="1"/>
</dbReference>
<evidence type="ECO:0000259" key="1">
    <source>
        <dbReference type="Pfam" id="PF24758"/>
    </source>
</evidence>
<dbReference type="Proteomes" id="UP000228380">
    <property type="component" value="Unplaced"/>
</dbReference>
<dbReference type="KEGG" id="pda:120105818"/>
<dbReference type="SUPFAM" id="SSF52047">
    <property type="entry name" value="RNI-like"/>
    <property type="match status" value="1"/>
</dbReference>
<feature type="domain" description="F-box/LRR-repeat protein 15/At3g58940/PEG3-like LRR" evidence="1">
    <location>
        <begin position="80"/>
        <end position="169"/>
    </location>
</feature>
<organism evidence="2 3">
    <name type="scientific">Phoenix dactylifera</name>
    <name type="common">Date palm</name>
    <dbReference type="NCBI Taxonomy" id="42345"/>
    <lineage>
        <taxon>Eukaryota</taxon>
        <taxon>Viridiplantae</taxon>
        <taxon>Streptophyta</taxon>
        <taxon>Embryophyta</taxon>
        <taxon>Tracheophyta</taxon>
        <taxon>Spermatophyta</taxon>
        <taxon>Magnoliopsida</taxon>
        <taxon>Liliopsida</taxon>
        <taxon>Arecaceae</taxon>
        <taxon>Coryphoideae</taxon>
        <taxon>Phoeniceae</taxon>
        <taxon>Phoenix</taxon>
    </lineage>
</organism>
<accession>A0A8B8ZME0</accession>
<proteinExistence type="predicted"/>
<dbReference type="AlphaFoldDB" id="A0A8B8ZME0"/>
<dbReference type="GO" id="GO:0031146">
    <property type="term" value="P:SCF-dependent proteasomal ubiquitin-dependent protein catabolic process"/>
    <property type="evidence" value="ECO:0007669"/>
    <property type="project" value="TreeGrafter"/>
</dbReference>
<dbReference type="InterPro" id="IPR006553">
    <property type="entry name" value="Leu-rich_rpt_Cys-con_subtyp"/>
</dbReference>
<evidence type="ECO:0000313" key="3">
    <source>
        <dbReference type="RefSeq" id="XP_038974502.1"/>
    </source>
</evidence>
<dbReference type="SMART" id="SM00367">
    <property type="entry name" value="LRR_CC"/>
    <property type="match status" value="2"/>
</dbReference>